<proteinExistence type="predicted"/>
<sequence>MQQIRKVVGLVTWFTYWFTM</sequence>
<organism evidence="1">
    <name type="scientific">Anguilla anguilla</name>
    <name type="common">European freshwater eel</name>
    <name type="synonym">Muraena anguilla</name>
    <dbReference type="NCBI Taxonomy" id="7936"/>
    <lineage>
        <taxon>Eukaryota</taxon>
        <taxon>Metazoa</taxon>
        <taxon>Chordata</taxon>
        <taxon>Craniata</taxon>
        <taxon>Vertebrata</taxon>
        <taxon>Euteleostomi</taxon>
        <taxon>Actinopterygii</taxon>
        <taxon>Neopterygii</taxon>
        <taxon>Teleostei</taxon>
        <taxon>Anguilliformes</taxon>
        <taxon>Anguillidae</taxon>
        <taxon>Anguilla</taxon>
    </lineage>
</organism>
<evidence type="ECO:0000313" key="1">
    <source>
        <dbReference type="EMBL" id="JAH61182.1"/>
    </source>
</evidence>
<dbReference type="AlphaFoldDB" id="A0A0E9U608"/>
<protein>
    <submittedName>
        <fullName evidence="1">Uncharacterized protein</fullName>
    </submittedName>
</protein>
<name>A0A0E9U608_ANGAN</name>
<reference evidence="1" key="1">
    <citation type="submission" date="2014-11" db="EMBL/GenBank/DDBJ databases">
        <authorList>
            <person name="Amaro Gonzalez C."/>
        </authorList>
    </citation>
    <scope>NUCLEOTIDE SEQUENCE</scope>
</reference>
<dbReference type="EMBL" id="GBXM01047395">
    <property type="protein sequence ID" value="JAH61182.1"/>
    <property type="molecule type" value="Transcribed_RNA"/>
</dbReference>
<reference evidence="1" key="2">
    <citation type="journal article" date="2015" name="Fish Shellfish Immunol.">
        <title>Early steps in the European eel (Anguilla anguilla)-Vibrio vulnificus interaction in the gills: Role of the RtxA13 toxin.</title>
        <authorList>
            <person name="Callol A."/>
            <person name="Pajuelo D."/>
            <person name="Ebbesson L."/>
            <person name="Teles M."/>
            <person name="MacKenzie S."/>
            <person name="Amaro C."/>
        </authorList>
    </citation>
    <scope>NUCLEOTIDE SEQUENCE</scope>
</reference>
<accession>A0A0E9U608</accession>